<dbReference type="Pfam" id="PF06985">
    <property type="entry name" value="HET"/>
    <property type="match status" value="1"/>
</dbReference>
<dbReference type="STRING" id="97972.A0A2V1EDR1"/>
<evidence type="ECO:0000313" key="3">
    <source>
        <dbReference type="EMBL" id="PVI08681.1"/>
    </source>
</evidence>
<evidence type="ECO:0000313" key="4">
    <source>
        <dbReference type="Proteomes" id="UP000244855"/>
    </source>
</evidence>
<protein>
    <submittedName>
        <fullName evidence="3">HET-domain-containing protein</fullName>
    </submittedName>
</protein>
<feature type="compositionally biased region" description="Polar residues" evidence="1">
    <location>
        <begin position="591"/>
        <end position="611"/>
    </location>
</feature>
<dbReference type="InterPro" id="IPR010730">
    <property type="entry name" value="HET"/>
</dbReference>
<sequence>MNNRESLAIKPPGVCTLCYYPTWTTQEIPDSPYEVSLDSYPTAAASAHAGCSGCKVLVQAWKYAFPEAETRGKTRFNFNVTSEHLWIHIFGGDSVRNIEVFTLAGNPTFKHIKAASNLPPSTHLEHSLLLIQSWIHNCRKHHPQCDKSAISHPPRLLDIMIEDPAVVKLVEVSPEVQVSRYACLSHCWGKTRSRHLTRESNLASNLTGIRVSELPQTFQDAILVARALEIPYLWIDSLCIIQDSRQDWIRHVVSMAAIYEEAYITLAAGASVDDDGGFFASPPELNQKPYKITIEADDDDDDPTSTLYARHAVDHPNAGWPARETLPLMKRGWCFQERLLARRYLLFGSKEVLWECREDVACSCSMTTDGGPFKPRGGTASDKPCFPNCPATKWQIAHLEDGARGTSGHREGVWRDVVEEYTCRELTFAGDKLPALEGIAVSLQRNLGLGEYLSGLWADSLRKDISWNHYGDDAPAGRPRKGPSWSWIYAADGRIEWPVGKLTLHNYTVRPVPVPVLIALPELVSLPPPCDELEISGRIYPVSLQTTAERDEYEQVFPLHRRCNVLEWKRRHSEPQLLSLRGSGGRLVQTLPGTDSHQQQPHSSQRTSATTEDPPEKDLYGSFNADYRFWSTEAELQYELQHAVFFLLGTEDYGARPGRGEFCWANGIVMRCVDREEEGLEMGGIGSRRRYERIGWLRYCTRRMLEEWEPPGFQSRFVLV</sequence>
<reference evidence="3 4" key="1">
    <citation type="journal article" date="2018" name="Sci. Rep.">
        <title>Comparative genomics provides insights into the lifestyle and reveals functional heterogeneity of dark septate endophytic fungi.</title>
        <authorList>
            <person name="Knapp D.G."/>
            <person name="Nemeth J.B."/>
            <person name="Barry K."/>
            <person name="Hainaut M."/>
            <person name="Henrissat B."/>
            <person name="Johnson J."/>
            <person name="Kuo A."/>
            <person name="Lim J.H.P."/>
            <person name="Lipzen A."/>
            <person name="Nolan M."/>
            <person name="Ohm R.A."/>
            <person name="Tamas L."/>
            <person name="Grigoriev I.V."/>
            <person name="Spatafora J.W."/>
            <person name="Nagy L.G."/>
            <person name="Kovacs G.M."/>
        </authorList>
    </citation>
    <scope>NUCLEOTIDE SEQUENCE [LARGE SCALE GENOMIC DNA]</scope>
    <source>
        <strain evidence="3 4">DSE2036</strain>
    </source>
</reference>
<dbReference type="OrthoDB" id="5362512at2759"/>
<dbReference type="Proteomes" id="UP000244855">
    <property type="component" value="Unassembled WGS sequence"/>
</dbReference>
<dbReference type="EMBL" id="KZ805300">
    <property type="protein sequence ID" value="PVI08681.1"/>
    <property type="molecule type" value="Genomic_DNA"/>
</dbReference>
<organism evidence="3 4">
    <name type="scientific">Periconia macrospinosa</name>
    <dbReference type="NCBI Taxonomy" id="97972"/>
    <lineage>
        <taxon>Eukaryota</taxon>
        <taxon>Fungi</taxon>
        <taxon>Dikarya</taxon>
        <taxon>Ascomycota</taxon>
        <taxon>Pezizomycotina</taxon>
        <taxon>Dothideomycetes</taxon>
        <taxon>Pleosporomycetidae</taxon>
        <taxon>Pleosporales</taxon>
        <taxon>Massarineae</taxon>
        <taxon>Periconiaceae</taxon>
        <taxon>Periconia</taxon>
    </lineage>
</organism>
<evidence type="ECO:0000259" key="2">
    <source>
        <dbReference type="Pfam" id="PF06985"/>
    </source>
</evidence>
<accession>A0A2V1EDR1</accession>
<dbReference type="PANTHER" id="PTHR33112">
    <property type="entry name" value="DOMAIN PROTEIN, PUTATIVE-RELATED"/>
    <property type="match status" value="1"/>
</dbReference>
<proteinExistence type="predicted"/>
<evidence type="ECO:0000256" key="1">
    <source>
        <dbReference type="SAM" id="MobiDB-lite"/>
    </source>
</evidence>
<keyword evidence="4" id="KW-1185">Reference proteome</keyword>
<feature type="domain" description="Heterokaryon incompatibility" evidence="2">
    <location>
        <begin position="181"/>
        <end position="337"/>
    </location>
</feature>
<dbReference type="AlphaFoldDB" id="A0A2V1EDR1"/>
<gene>
    <name evidence="3" type="ORF">DM02DRAFT_9294</name>
</gene>
<feature type="region of interest" description="Disordered" evidence="1">
    <location>
        <begin position="588"/>
        <end position="619"/>
    </location>
</feature>
<dbReference type="PANTHER" id="PTHR33112:SF9">
    <property type="entry name" value="HETEROKARYON INCOMPATIBILITY DOMAIN-CONTAINING PROTEIN"/>
    <property type="match status" value="1"/>
</dbReference>
<name>A0A2V1EDR1_9PLEO</name>